<dbReference type="HOGENOM" id="CLU_128172_0_0_5"/>
<gene>
    <name evidence="2" type="ordered locus">Mesau_01065</name>
</gene>
<sequence length="178" mass="18554">MAACGKERPMMARLLGATKPVVLMIGIVMATAAAQAACPIELAVYGDSQSGSEIDFTPTGTSAVVTNTFRLILDNNVVLNGIVMWTADVARPNGALMYKCPEGDVTGEELAACTLWNGVIYTSDDKGTVGLLPAEAVEAPKTLILPDLGPVLRQSRAYGGGGFSKVPSDVFAMKGCQE</sequence>
<proteinExistence type="predicted"/>
<evidence type="ECO:0000313" key="3">
    <source>
        <dbReference type="Proteomes" id="UP000010998"/>
    </source>
</evidence>
<organism evidence="2 3">
    <name type="scientific">Mesorhizobium australicum (strain HAMBI 3006 / LMG 24608 / WSM2073)</name>
    <dbReference type="NCBI Taxonomy" id="754035"/>
    <lineage>
        <taxon>Bacteria</taxon>
        <taxon>Pseudomonadati</taxon>
        <taxon>Pseudomonadota</taxon>
        <taxon>Alphaproteobacteria</taxon>
        <taxon>Hyphomicrobiales</taxon>
        <taxon>Phyllobacteriaceae</taxon>
        <taxon>Mesorhizobium</taxon>
    </lineage>
</organism>
<dbReference type="Proteomes" id="UP000010998">
    <property type="component" value="Chromosome"/>
</dbReference>
<dbReference type="KEGG" id="mam:Mesau_01065"/>
<dbReference type="STRING" id="754035.Mesau_01065"/>
<reference evidence="3" key="1">
    <citation type="submission" date="2012-02" db="EMBL/GenBank/DDBJ databases">
        <title>Complete sequence of Mesorhizobium australicum WSM2073.</title>
        <authorList>
            <person name="Lucas S."/>
            <person name="Han J."/>
            <person name="Lapidus A."/>
            <person name="Cheng J.-F."/>
            <person name="Goodwin L."/>
            <person name="Pitluck S."/>
            <person name="Peters L."/>
            <person name="Gu W."/>
            <person name="Detter J.C."/>
            <person name="Han C."/>
            <person name="Tapia R."/>
            <person name="Land M."/>
            <person name="Hauser L."/>
            <person name="Kyrpides N."/>
            <person name="Ivanova N."/>
            <person name="Pagani I."/>
            <person name="Reeve W.G."/>
            <person name="Howieson J.G."/>
            <person name="Tiwari R.P."/>
            <person name="O'Hara G.W."/>
            <person name="Atkins C.A."/>
            <person name="Ronson C.W."/>
            <person name="Nandasena K.G."/>
            <person name="Woyke T."/>
        </authorList>
    </citation>
    <scope>NUCLEOTIDE SEQUENCE [LARGE SCALE GENOMIC DNA]</scope>
    <source>
        <strain evidence="3">LMG 24608 / HAMBI 3006 / WSM2073</strain>
    </source>
</reference>
<evidence type="ECO:0000313" key="2">
    <source>
        <dbReference type="EMBL" id="AGB43544.1"/>
    </source>
</evidence>
<accession>L0KGN5</accession>
<evidence type="ECO:0000256" key="1">
    <source>
        <dbReference type="SAM" id="SignalP"/>
    </source>
</evidence>
<protein>
    <submittedName>
        <fullName evidence="2">Uncharacterized protein</fullName>
    </submittedName>
</protein>
<keyword evidence="3" id="KW-1185">Reference proteome</keyword>
<feature type="signal peptide" evidence="1">
    <location>
        <begin position="1"/>
        <end position="36"/>
    </location>
</feature>
<feature type="chain" id="PRO_5003944536" evidence="1">
    <location>
        <begin position="37"/>
        <end position="178"/>
    </location>
</feature>
<dbReference type="AlphaFoldDB" id="L0KGN5"/>
<dbReference type="EMBL" id="CP003358">
    <property type="protein sequence ID" value="AGB43544.1"/>
    <property type="molecule type" value="Genomic_DNA"/>
</dbReference>
<keyword evidence="1" id="KW-0732">Signal</keyword>
<dbReference type="eggNOG" id="ENOG5034275">
    <property type="taxonomic scope" value="Bacteria"/>
</dbReference>
<name>L0KGN5_MESAW</name>